<keyword evidence="3" id="KW-1185">Reference proteome</keyword>
<reference evidence="2 3" key="1">
    <citation type="submission" date="2023-09" db="EMBL/GenBank/DDBJ databases">
        <title>Multi-omics analysis of a traditional fermented food reveals byproduct-associated fungal strains for waste-to-food upcycling.</title>
        <authorList>
            <consortium name="Lawrence Berkeley National Laboratory"/>
            <person name="Rekdal V.M."/>
            <person name="Villalobos-Escobedo J.M."/>
            <person name="Rodriguez-Valeron N."/>
            <person name="Garcia M.O."/>
            <person name="Vasquez D.P."/>
            <person name="Damayanti I."/>
            <person name="Sorensen P.M."/>
            <person name="Baidoo E.E."/>
            <person name="De Carvalho A.C."/>
            <person name="Riley R."/>
            <person name="Lipzen A."/>
            <person name="He G."/>
            <person name="Yan M."/>
            <person name="Haridas S."/>
            <person name="Daum C."/>
            <person name="Yoshinaga Y."/>
            <person name="Ng V."/>
            <person name="Grigoriev I.V."/>
            <person name="Munk R."/>
            <person name="Nuraida L."/>
            <person name="Wijaya C.H."/>
            <person name="Morales P.-C."/>
            <person name="Keasling J.D."/>
        </authorList>
    </citation>
    <scope>NUCLEOTIDE SEQUENCE [LARGE SCALE GENOMIC DNA]</scope>
    <source>
        <strain evidence="2 3">FGSC 2613</strain>
    </source>
</reference>
<feature type="transmembrane region" description="Helical" evidence="1">
    <location>
        <begin position="59"/>
        <end position="85"/>
    </location>
</feature>
<organism evidence="2 3">
    <name type="scientific">Neurospora intermedia</name>
    <dbReference type="NCBI Taxonomy" id="5142"/>
    <lineage>
        <taxon>Eukaryota</taxon>
        <taxon>Fungi</taxon>
        <taxon>Dikarya</taxon>
        <taxon>Ascomycota</taxon>
        <taxon>Pezizomycotina</taxon>
        <taxon>Sordariomycetes</taxon>
        <taxon>Sordariomycetidae</taxon>
        <taxon>Sordariales</taxon>
        <taxon>Sordariaceae</taxon>
        <taxon>Neurospora</taxon>
    </lineage>
</organism>
<dbReference type="EMBL" id="JAVLET010000001">
    <property type="protein sequence ID" value="KAL0475875.1"/>
    <property type="molecule type" value="Genomic_DNA"/>
</dbReference>
<sequence>MMARMCTTRDIGAITRAIYLCPGIGWRFWYSVVCAGYNGTGMVFTSSGTPSGLFRIPDISLWCLQLILSIIMIICLGSFGGVLLCGEI</sequence>
<proteinExistence type="predicted"/>
<name>A0ABR3DT93_NEUIN</name>
<keyword evidence="1" id="KW-0812">Transmembrane</keyword>
<evidence type="ECO:0000256" key="1">
    <source>
        <dbReference type="SAM" id="Phobius"/>
    </source>
</evidence>
<dbReference type="Proteomes" id="UP001451303">
    <property type="component" value="Unassembled WGS sequence"/>
</dbReference>
<comment type="caution">
    <text evidence="2">The sequence shown here is derived from an EMBL/GenBank/DDBJ whole genome shotgun (WGS) entry which is preliminary data.</text>
</comment>
<gene>
    <name evidence="2" type="ORF">QR685DRAFT_62006</name>
</gene>
<evidence type="ECO:0000313" key="3">
    <source>
        <dbReference type="Proteomes" id="UP001451303"/>
    </source>
</evidence>
<keyword evidence="1" id="KW-0472">Membrane</keyword>
<keyword evidence="1" id="KW-1133">Transmembrane helix</keyword>
<evidence type="ECO:0000313" key="2">
    <source>
        <dbReference type="EMBL" id="KAL0475875.1"/>
    </source>
</evidence>
<protein>
    <submittedName>
        <fullName evidence="2">Uncharacterized protein</fullName>
    </submittedName>
</protein>
<accession>A0ABR3DT93</accession>